<dbReference type="Proteomes" id="UP001615411">
    <property type="component" value="Unassembled WGS sequence"/>
</dbReference>
<protein>
    <submittedName>
        <fullName evidence="1">Fimbrial protein</fullName>
    </submittedName>
</protein>
<comment type="caution">
    <text evidence="1">The sequence shown here is derived from an EMBL/GenBank/DDBJ whole genome shotgun (WGS) entry which is preliminary data.</text>
</comment>
<accession>A0ACC7LPJ3</accession>
<keyword evidence="2" id="KW-1185">Reference proteome</keyword>
<name>A0ACC7LPJ3_9PSED</name>
<evidence type="ECO:0000313" key="2">
    <source>
        <dbReference type="Proteomes" id="UP001615411"/>
    </source>
</evidence>
<sequence>MSTLLRALPILAVAALPLPCLGEPNMQFSGQLFAPPACTVSDKGGRMEVRFEGTIAINRIDGKDYRRQTIPYQVECPGAADAGITWHMRLTLIGTDAHFDPSALKTSENDLGIRVLLGGTALIPNQPREIDLNTANVPVLEAVPVKLTGAELPSTDFTASALLIAELY</sequence>
<dbReference type="EMBL" id="JBIUGF010000003">
    <property type="protein sequence ID" value="MFJ1336849.1"/>
    <property type="molecule type" value="Genomic_DNA"/>
</dbReference>
<organism evidence="1 2">
    <name type="scientific">Pseudomonas caricapapayae</name>
    <dbReference type="NCBI Taxonomy" id="46678"/>
    <lineage>
        <taxon>Bacteria</taxon>
        <taxon>Pseudomonadati</taxon>
        <taxon>Pseudomonadota</taxon>
        <taxon>Gammaproteobacteria</taxon>
        <taxon>Pseudomonadales</taxon>
        <taxon>Pseudomonadaceae</taxon>
        <taxon>Pseudomonas</taxon>
    </lineage>
</organism>
<reference evidence="1" key="1">
    <citation type="submission" date="2024-10" db="EMBL/GenBank/DDBJ databases">
        <title>Aeromonas and Pseudomonas from the Cagarras Archipelago, Rio de Janeiro, Brazil.</title>
        <authorList>
            <person name="Canellas A.L.B."/>
            <person name="Laport M.S."/>
        </authorList>
    </citation>
    <scope>NUCLEOTIDE SEQUENCE</scope>
    <source>
        <strain evidence="1">ACP-7</strain>
    </source>
</reference>
<gene>
    <name evidence="1" type="ORF">ACIKP7_01760</name>
</gene>
<evidence type="ECO:0000313" key="1">
    <source>
        <dbReference type="EMBL" id="MFJ1336849.1"/>
    </source>
</evidence>
<proteinExistence type="predicted"/>